<dbReference type="PANTHER" id="PTHR43182:SF1">
    <property type="entry name" value="COBALT-PRECORRIN-7 C(5)-METHYLTRANSFERASE"/>
    <property type="match status" value="1"/>
</dbReference>
<dbReference type="SUPFAM" id="SSF53790">
    <property type="entry name" value="Tetrapyrrole methylase"/>
    <property type="match status" value="1"/>
</dbReference>
<dbReference type="Pfam" id="PF01135">
    <property type="entry name" value="PCMT"/>
    <property type="match status" value="1"/>
</dbReference>
<organism evidence="8 9">
    <name type="scientific">Teichococcus deserti</name>
    <dbReference type="NCBI Taxonomy" id="1817963"/>
    <lineage>
        <taxon>Bacteria</taxon>
        <taxon>Pseudomonadati</taxon>
        <taxon>Pseudomonadota</taxon>
        <taxon>Alphaproteobacteria</taxon>
        <taxon>Acetobacterales</taxon>
        <taxon>Roseomonadaceae</taxon>
        <taxon>Roseomonas</taxon>
    </lineage>
</organism>
<dbReference type="GO" id="GO:0032259">
    <property type="term" value="P:methylation"/>
    <property type="evidence" value="ECO:0007669"/>
    <property type="project" value="UniProtKB-KW"/>
</dbReference>
<dbReference type="SUPFAM" id="SSF159664">
    <property type="entry name" value="CobE/GbiG C-terminal domain-like"/>
    <property type="match status" value="1"/>
</dbReference>
<feature type="domain" description="CobE/GbiG C-terminal" evidence="7">
    <location>
        <begin position="425"/>
        <end position="537"/>
    </location>
</feature>
<dbReference type="AlphaFoldDB" id="A0A1V2GVI9"/>
<comment type="caution">
    <text evidence="8">The sequence shown here is derived from an EMBL/GenBank/DDBJ whole genome shotgun (WGS) entry which is preliminary data.</text>
</comment>
<dbReference type="Gene3D" id="3.40.50.150">
    <property type="entry name" value="Vaccinia Virus protein VP39"/>
    <property type="match status" value="1"/>
</dbReference>
<dbReference type="InterPro" id="IPR029063">
    <property type="entry name" value="SAM-dependent_MTases_sf"/>
</dbReference>
<evidence type="ECO:0000259" key="7">
    <source>
        <dbReference type="Pfam" id="PF01890"/>
    </source>
</evidence>
<dbReference type="CDD" id="cd11644">
    <property type="entry name" value="Precorrin-6Y-MT"/>
    <property type="match status" value="1"/>
</dbReference>
<dbReference type="InterPro" id="IPR036518">
    <property type="entry name" value="CobE/GbiG_C_sf"/>
</dbReference>
<dbReference type="GO" id="GO:0009236">
    <property type="term" value="P:cobalamin biosynthetic process"/>
    <property type="evidence" value="ECO:0007669"/>
    <property type="project" value="UniProtKB-UniPathway"/>
</dbReference>
<dbReference type="Pfam" id="PF01890">
    <property type="entry name" value="CbiG_C"/>
    <property type="match status" value="1"/>
</dbReference>
<protein>
    <submittedName>
        <fullName evidence="8">Precorrin-6Y C5,15-methyltransferase</fullName>
    </submittedName>
</protein>
<dbReference type="InterPro" id="IPR035996">
    <property type="entry name" value="4pyrrol_Methylase_sf"/>
</dbReference>
<evidence type="ECO:0000313" key="8">
    <source>
        <dbReference type="EMBL" id="ONG47017.1"/>
    </source>
</evidence>
<dbReference type="Proteomes" id="UP000188879">
    <property type="component" value="Unassembled WGS sequence"/>
</dbReference>
<dbReference type="Gene3D" id="3.40.1010.10">
    <property type="entry name" value="Cobalt-precorrin-4 Transmethylase, Domain 1"/>
    <property type="match status" value="1"/>
</dbReference>
<dbReference type="GO" id="GO:0008276">
    <property type="term" value="F:protein methyltransferase activity"/>
    <property type="evidence" value="ECO:0007669"/>
    <property type="project" value="InterPro"/>
</dbReference>
<dbReference type="OrthoDB" id="9787825at2"/>
<name>A0A1V2GVI9_9PROT</name>
<evidence type="ECO:0000313" key="9">
    <source>
        <dbReference type="Proteomes" id="UP000188879"/>
    </source>
</evidence>
<dbReference type="InterPro" id="IPR000878">
    <property type="entry name" value="4pyrrol_Mease"/>
</dbReference>
<dbReference type="SUPFAM" id="SSF53335">
    <property type="entry name" value="S-adenosyl-L-methionine-dependent methyltransferases"/>
    <property type="match status" value="1"/>
</dbReference>
<evidence type="ECO:0000259" key="6">
    <source>
        <dbReference type="Pfam" id="PF00590"/>
    </source>
</evidence>
<dbReference type="PANTHER" id="PTHR43182">
    <property type="entry name" value="COBALT-PRECORRIN-6B C(15)-METHYLTRANSFERASE (DECARBOXYLATING)"/>
    <property type="match status" value="1"/>
</dbReference>
<evidence type="ECO:0000256" key="4">
    <source>
        <dbReference type="ARBA" id="ARBA00022679"/>
    </source>
</evidence>
<dbReference type="EMBL" id="MLCO01000305">
    <property type="protein sequence ID" value="ONG47017.1"/>
    <property type="molecule type" value="Genomic_DNA"/>
</dbReference>
<dbReference type="Gene3D" id="3.30.420.180">
    <property type="entry name" value="CobE/GbiG C-terminal domain"/>
    <property type="match status" value="1"/>
</dbReference>
<accession>A0A1V2GVI9</accession>
<dbReference type="NCBIfam" id="TIGR02467">
    <property type="entry name" value="CbiE"/>
    <property type="match status" value="1"/>
</dbReference>
<sequence length="543" mass="55528">MTTSWLTILGIGEDGVEGLSPLAARLLREAPHVFGAARQLALAAPLIQGATTAWPSPMSEGFSALLARRGQPTLVLASGDPFCFGLGGTLARHLAPGEFLTVPAPSSFALAAGRLGWALQDCSTISFCGRPLEPLRALLQPGARILALSADAATPAAVAALVTGLGFGPSRMVVLDAMGGPREKRWDGVAERFDAVPDALNLVALEVVAGAGAAVLPLAAGLPEEFFDYDGQITKREVRAVTLAALAPRQGELLWDIGCGSGSVAIEWLLRHPSMRAIGLEPKADRAARAARNALALGVPGLRLVEASAPGGLEGLEPPDAVFVGGGGGREGVLEAAWAALRPGGRLVVNAVTIETEAVLLAAHARWGGSLVRLGVERLDRVGAMHGYRPAMTVVQYGVEKPAGSGGIRSPRRGGPGGAAPLLATAGLGLRPSADAASLVAVVRRAEGLSGCRVVSLSVPDFRDLPVVAEAAERLGVPMQLVSRARLMAVQDRCPTKSEAAQRAIGIASVAEGCALAEGGALLLKRIDGEGVSCALAAVEEPA</sequence>
<comment type="pathway">
    <text evidence="1">Cofactor biosynthesis; adenosylcobalamin biosynthesis.</text>
</comment>
<dbReference type="InterPro" id="IPR014777">
    <property type="entry name" value="4pyrrole_Mease_sub1"/>
</dbReference>
<dbReference type="UniPathway" id="UPA00148"/>
<dbReference type="NCBIfam" id="TIGR02469">
    <property type="entry name" value="CbiT"/>
    <property type="match status" value="1"/>
</dbReference>
<keyword evidence="3 8" id="KW-0489">Methyltransferase</keyword>
<keyword evidence="9" id="KW-1185">Reference proteome</keyword>
<dbReference type="InterPro" id="IPR002750">
    <property type="entry name" value="CobE/GbiG_C"/>
</dbReference>
<evidence type="ECO:0000256" key="1">
    <source>
        <dbReference type="ARBA" id="ARBA00004953"/>
    </source>
</evidence>
<keyword evidence="4 8" id="KW-0808">Transferase</keyword>
<dbReference type="InterPro" id="IPR012818">
    <property type="entry name" value="CbiE"/>
</dbReference>
<proteinExistence type="predicted"/>
<evidence type="ECO:0000256" key="5">
    <source>
        <dbReference type="ARBA" id="ARBA00022691"/>
    </source>
</evidence>
<evidence type="ECO:0000256" key="2">
    <source>
        <dbReference type="ARBA" id="ARBA00022573"/>
    </source>
</evidence>
<feature type="domain" description="Tetrapyrrole methylase" evidence="6">
    <location>
        <begin position="6"/>
        <end position="191"/>
    </location>
</feature>
<dbReference type="CDD" id="cd02440">
    <property type="entry name" value="AdoMet_MTases"/>
    <property type="match status" value="1"/>
</dbReference>
<dbReference type="InterPro" id="IPR050714">
    <property type="entry name" value="Cobalamin_biosynth_MTase"/>
</dbReference>
<dbReference type="Pfam" id="PF00590">
    <property type="entry name" value="TP_methylase"/>
    <property type="match status" value="1"/>
</dbReference>
<evidence type="ECO:0000256" key="3">
    <source>
        <dbReference type="ARBA" id="ARBA00022603"/>
    </source>
</evidence>
<dbReference type="InterPro" id="IPR014008">
    <property type="entry name" value="Cbl_synth_MTase_CbiT"/>
</dbReference>
<keyword evidence="2" id="KW-0169">Cobalamin biosynthesis</keyword>
<keyword evidence="5" id="KW-0949">S-adenosyl-L-methionine</keyword>
<gene>
    <name evidence="8" type="ORF">BKE38_24620</name>
</gene>
<reference evidence="8 9" key="1">
    <citation type="submission" date="2016-10" db="EMBL/GenBank/DDBJ databases">
        <title>Draft Genome sequence of Roseomonas sp. strain M3.</title>
        <authorList>
            <person name="Subhash Y."/>
            <person name="Lee S."/>
        </authorList>
    </citation>
    <scope>NUCLEOTIDE SEQUENCE [LARGE SCALE GENOMIC DNA]</scope>
    <source>
        <strain evidence="8 9">M3</strain>
    </source>
</reference>